<proteinExistence type="predicted"/>
<dbReference type="OrthoDB" id="539213at2759"/>
<reference evidence="4 5" key="1">
    <citation type="submission" date="2018-06" db="EMBL/GenBank/DDBJ databases">
        <title>Complete Genomes of Monosporascus.</title>
        <authorList>
            <person name="Robinson A.J."/>
            <person name="Natvig D.O."/>
        </authorList>
    </citation>
    <scope>NUCLEOTIDE SEQUENCE [LARGE SCALE GENOMIC DNA]</scope>
    <source>
        <strain evidence="4 5">CBS 110550</strain>
    </source>
</reference>
<dbReference type="Gene3D" id="1.25.40.20">
    <property type="entry name" value="Ankyrin repeat-containing domain"/>
    <property type="match status" value="2"/>
</dbReference>
<dbReference type="Proteomes" id="UP000293360">
    <property type="component" value="Unassembled WGS sequence"/>
</dbReference>
<dbReference type="PANTHER" id="PTHR24171">
    <property type="entry name" value="ANKYRIN REPEAT DOMAIN-CONTAINING PROTEIN 39-RELATED"/>
    <property type="match status" value="1"/>
</dbReference>
<accession>A0A4Q4SW23</accession>
<keyword evidence="2 3" id="KW-0040">ANK repeat</keyword>
<dbReference type="InterPro" id="IPR036770">
    <property type="entry name" value="Ankyrin_rpt-contain_sf"/>
</dbReference>
<evidence type="ECO:0000256" key="1">
    <source>
        <dbReference type="ARBA" id="ARBA00022737"/>
    </source>
</evidence>
<keyword evidence="5" id="KW-1185">Reference proteome</keyword>
<evidence type="ECO:0000313" key="5">
    <source>
        <dbReference type="Proteomes" id="UP000293360"/>
    </source>
</evidence>
<protein>
    <submittedName>
        <fullName evidence="4">Uncharacterized protein</fullName>
    </submittedName>
</protein>
<evidence type="ECO:0000313" key="4">
    <source>
        <dbReference type="EMBL" id="RYO86430.1"/>
    </source>
</evidence>
<dbReference type="SMART" id="SM00248">
    <property type="entry name" value="ANK"/>
    <property type="match status" value="5"/>
</dbReference>
<dbReference type="AlphaFoldDB" id="A0A4Q4SW23"/>
<dbReference type="EMBL" id="QJNU01000781">
    <property type="protein sequence ID" value="RYO86430.1"/>
    <property type="molecule type" value="Genomic_DNA"/>
</dbReference>
<evidence type="ECO:0000256" key="2">
    <source>
        <dbReference type="ARBA" id="ARBA00023043"/>
    </source>
</evidence>
<dbReference type="InterPro" id="IPR002110">
    <property type="entry name" value="Ankyrin_rpt"/>
</dbReference>
<comment type="caution">
    <text evidence="4">The sequence shown here is derived from an EMBL/GenBank/DDBJ whole genome shotgun (WGS) entry which is preliminary data.</text>
</comment>
<dbReference type="PROSITE" id="PS50088">
    <property type="entry name" value="ANK_REPEAT"/>
    <property type="match status" value="3"/>
</dbReference>
<name>A0A4Q4SW23_9PEZI</name>
<dbReference type="PANTHER" id="PTHR24171:SF10">
    <property type="entry name" value="ANKYRIN REPEAT DOMAIN-CONTAINING PROTEIN 29-LIKE"/>
    <property type="match status" value="1"/>
</dbReference>
<dbReference type="STRING" id="155417.A0A4Q4SW23"/>
<feature type="repeat" description="ANK" evidence="3">
    <location>
        <begin position="171"/>
        <end position="203"/>
    </location>
</feature>
<dbReference type="SUPFAM" id="SSF48403">
    <property type="entry name" value="Ankyrin repeat"/>
    <property type="match status" value="1"/>
</dbReference>
<evidence type="ECO:0000256" key="3">
    <source>
        <dbReference type="PROSITE-ProRule" id="PRU00023"/>
    </source>
</evidence>
<sequence>MLQEVLDHITHQHTHTITRGFGTDAMIRAIRGGVDNIECLDILLSSGLSDMDDIYESASPLGVTIEMERNNSTKNLGFPIINRLLDHGCDVNSIVYHGLMISQTPILSAIEVGNKELVQLFIDRGADIHQAPNFSVKRSPLQGAAEAGNLEIVKLLIGKGADVNGAPARRGGGTALQFAAISGNCNVLAELLTQGALLSMPPSRANGRWPIEGAAEHGRLTMLELLWKANESILYPDPCETGFEEKHCRRAMELAAENGYVACRDLIAELSGLPTMDTR</sequence>
<feature type="repeat" description="ANK" evidence="3">
    <location>
        <begin position="136"/>
        <end position="168"/>
    </location>
</feature>
<dbReference type="Pfam" id="PF12796">
    <property type="entry name" value="Ank_2"/>
    <property type="match status" value="1"/>
</dbReference>
<feature type="repeat" description="ANK" evidence="3">
    <location>
        <begin position="101"/>
        <end position="133"/>
    </location>
</feature>
<gene>
    <name evidence="4" type="ORF">DL764_009005</name>
</gene>
<dbReference type="PROSITE" id="PS50297">
    <property type="entry name" value="ANK_REP_REGION"/>
    <property type="match status" value="2"/>
</dbReference>
<organism evidence="4 5">
    <name type="scientific">Monosporascus ibericus</name>
    <dbReference type="NCBI Taxonomy" id="155417"/>
    <lineage>
        <taxon>Eukaryota</taxon>
        <taxon>Fungi</taxon>
        <taxon>Dikarya</taxon>
        <taxon>Ascomycota</taxon>
        <taxon>Pezizomycotina</taxon>
        <taxon>Sordariomycetes</taxon>
        <taxon>Xylariomycetidae</taxon>
        <taxon>Xylariales</taxon>
        <taxon>Xylariales incertae sedis</taxon>
        <taxon>Monosporascus</taxon>
    </lineage>
</organism>
<keyword evidence="1" id="KW-0677">Repeat</keyword>